<protein>
    <recommendedName>
        <fullName evidence="1">Trs120/TRAPPC9 fourth Ig-like domain-containing protein</fullName>
    </recommendedName>
</protein>
<sequence>MEGKPRLLTHLPLPPSRVRLDSPSPLSQCYLLVLCPDVLLNGKPCDCDVVAECTVGDAVTLEVKLTNLSKNSVGPLALTVVPFQDYQNGVQNYDMDEAVTFIGSNIFYIDTVKAKDSCVCEGALLFLYTGDFFLNIRFQDDSSQRGLPLAWFTLPSVHIRALDTPLQAGA</sequence>
<dbReference type="Proteomes" id="UP000283210">
    <property type="component" value="Chromosome 11"/>
</dbReference>
<evidence type="ECO:0000313" key="3">
    <source>
        <dbReference type="Proteomes" id="UP000283210"/>
    </source>
</evidence>
<evidence type="ECO:0000259" key="1">
    <source>
        <dbReference type="Pfam" id="PF26283"/>
    </source>
</evidence>
<feature type="domain" description="Trs120/TRAPPC9 fourth Ig-like" evidence="1">
    <location>
        <begin position="51"/>
        <end position="160"/>
    </location>
</feature>
<dbReference type="OrthoDB" id="27962at2759"/>
<dbReference type="GO" id="GO:0005802">
    <property type="term" value="C:trans-Golgi network"/>
    <property type="evidence" value="ECO:0007669"/>
    <property type="project" value="TreeGrafter"/>
</dbReference>
<name>A0A437CUH8_ORYJA</name>
<evidence type="ECO:0000313" key="2">
    <source>
        <dbReference type="EMBL" id="RVE66430.1"/>
    </source>
</evidence>
<dbReference type="EMBL" id="CM012447">
    <property type="protein sequence ID" value="RVE66430.1"/>
    <property type="molecule type" value="Genomic_DNA"/>
</dbReference>
<dbReference type="InterPro" id="IPR013935">
    <property type="entry name" value="Trs120_TRAPPC9"/>
</dbReference>
<organism evidence="2 3">
    <name type="scientific">Oryzias javanicus</name>
    <name type="common">Javanese ricefish</name>
    <name type="synonym">Aplocheilus javanicus</name>
    <dbReference type="NCBI Taxonomy" id="123683"/>
    <lineage>
        <taxon>Eukaryota</taxon>
        <taxon>Metazoa</taxon>
        <taxon>Chordata</taxon>
        <taxon>Craniata</taxon>
        <taxon>Vertebrata</taxon>
        <taxon>Euteleostomi</taxon>
        <taxon>Actinopterygii</taxon>
        <taxon>Neopterygii</taxon>
        <taxon>Teleostei</taxon>
        <taxon>Neoteleostei</taxon>
        <taxon>Acanthomorphata</taxon>
        <taxon>Ovalentaria</taxon>
        <taxon>Atherinomorphae</taxon>
        <taxon>Beloniformes</taxon>
        <taxon>Adrianichthyidae</taxon>
        <taxon>Oryziinae</taxon>
        <taxon>Oryzias</taxon>
    </lineage>
</organism>
<dbReference type="AlphaFoldDB" id="A0A437CUH8"/>
<reference evidence="2 3" key="1">
    <citation type="submission" date="2018-11" db="EMBL/GenBank/DDBJ databases">
        <authorList>
            <person name="Lopez-Roques C."/>
            <person name="Donnadieu C."/>
            <person name="Bouchez O."/>
            <person name="Klopp C."/>
            <person name="Cabau C."/>
            <person name="Zahm M."/>
        </authorList>
    </citation>
    <scope>NUCLEOTIDE SEQUENCE [LARGE SCALE GENOMIC DNA]</scope>
    <source>
        <strain evidence="2">RS831</strain>
        <tissue evidence="2">Whole body</tissue>
    </source>
</reference>
<accession>A0A437CUH8</accession>
<reference evidence="2 3" key="2">
    <citation type="submission" date="2019-01" db="EMBL/GenBank/DDBJ databases">
        <title>A chromosome length genome reference of the Java medaka (oryzias javanicus).</title>
        <authorList>
            <person name="Herpin A."/>
            <person name="Takehana Y."/>
            <person name="Naruse K."/>
            <person name="Ansai S."/>
            <person name="Kawaguchi M."/>
        </authorList>
    </citation>
    <scope>NUCLEOTIDE SEQUENCE [LARGE SCALE GENOMIC DNA]</scope>
    <source>
        <strain evidence="2">RS831</strain>
        <tissue evidence="2">Whole body</tissue>
    </source>
</reference>
<gene>
    <name evidence="2" type="ORF">OJAV_G00107240</name>
</gene>
<dbReference type="PANTHER" id="PTHR21512">
    <property type="entry name" value="TRAFFICKING PROTEIN PARTICLE COMPLEX SUBUNIT 9"/>
    <property type="match status" value="1"/>
</dbReference>
<keyword evidence="3" id="KW-1185">Reference proteome</keyword>
<dbReference type="Pfam" id="PF26283">
    <property type="entry name" value="Ig_TRAPPC9-Trs120_4th"/>
    <property type="match status" value="1"/>
</dbReference>
<dbReference type="PANTHER" id="PTHR21512:SF5">
    <property type="entry name" value="TRAFFICKING PROTEIN PARTICLE COMPLEX SUBUNIT 9"/>
    <property type="match status" value="1"/>
</dbReference>
<proteinExistence type="predicted"/>
<dbReference type="InterPro" id="IPR058568">
    <property type="entry name" value="Ig_TRAPPC9_Trs120_4th"/>
</dbReference>